<reference evidence="16" key="2">
    <citation type="submission" date="2025-04" db="UniProtKB">
        <authorList>
            <consortium name="RefSeq"/>
        </authorList>
    </citation>
    <scope>IDENTIFICATION</scope>
    <source>
        <strain evidence="16">USDA-PBARC FA_bdor</strain>
        <tissue evidence="16">Whole organism</tissue>
    </source>
</reference>
<dbReference type="InterPro" id="IPR011016">
    <property type="entry name" value="Znf_RING-CH"/>
</dbReference>
<evidence type="ECO:0000313" key="16">
    <source>
        <dbReference type="RefSeq" id="XP_011305322.1"/>
    </source>
</evidence>
<keyword evidence="5 10" id="KW-0863">Zinc-finger</keyword>
<evidence type="ECO:0000256" key="11">
    <source>
        <dbReference type="SAM" id="Phobius"/>
    </source>
</evidence>
<accession>A0A0C9RXB1</accession>
<evidence type="ECO:0000256" key="9">
    <source>
        <dbReference type="ARBA" id="ARBA00023136"/>
    </source>
</evidence>
<feature type="domain" description="RING-type" evidence="12">
    <location>
        <begin position="15"/>
        <end position="61"/>
    </location>
</feature>
<dbReference type="SUPFAM" id="SSF57850">
    <property type="entry name" value="RING/U-box"/>
    <property type="match status" value="1"/>
</dbReference>
<evidence type="ECO:0000313" key="14">
    <source>
        <dbReference type="EMBL" id="JAG82298.1"/>
    </source>
</evidence>
<evidence type="ECO:0000313" key="15">
    <source>
        <dbReference type="Proteomes" id="UP000694866"/>
    </source>
</evidence>
<dbReference type="GeneID" id="105267881"/>
<organism evidence="14">
    <name type="scientific">Fopius arisanus</name>
    <dbReference type="NCBI Taxonomy" id="64838"/>
    <lineage>
        <taxon>Eukaryota</taxon>
        <taxon>Metazoa</taxon>
        <taxon>Ecdysozoa</taxon>
        <taxon>Arthropoda</taxon>
        <taxon>Hexapoda</taxon>
        <taxon>Insecta</taxon>
        <taxon>Pterygota</taxon>
        <taxon>Neoptera</taxon>
        <taxon>Endopterygota</taxon>
        <taxon>Hymenoptera</taxon>
        <taxon>Apocrita</taxon>
        <taxon>Ichneumonoidea</taxon>
        <taxon>Braconidae</taxon>
        <taxon>Opiinae</taxon>
        <taxon>Fopius</taxon>
    </lineage>
</organism>
<dbReference type="SMART" id="SM00744">
    <property type="entry name" value="RINGv"/>
    <property type="match status" value="1"/>
</dbReference>
<dbReference type="KEGG" id="fas:105267881"/>
<dbReference type="EMBL" id="GBYB01012531">
    <property type="protein sequence ID" value="JAG82298.1"/>
    <property type="molecule type" value="Transcribed_RNA"/>
</dbReference>
<reference evidence="14" key="1">
    <citation type="submission" date="2015-01" db="EMBL/GenBank/DDBJ databases">
        <title>Transcriptome Assembly of Fopius arisanus.</title>
        <authorList>
            <person name="Geib S."/>
        </authorList>
    </citation>
    <scope>NUCLEOTIDE SEQUENCE</scope>
</reference>
<dbReference type="Proteomes" id="UP000694866">
    <property type="component" value="Unplaced"/>
</dbReference>
<evidence type="ECO:0000256" key="1">
    <source>
        <dbReference type="ARBA" id="ARBA00004141"/>
    </source>
</evidence>
<keyword evidence="9 11" id="KW-0472">Membrane</keyword>
<evidence type="ECO:0000259" key="13">
    <source>
        <dbReference type="PROSITE" id="PS51292"/>
    </source>
</evidence>
<evidence type="ECO:0000256" key="2">
    <source>
        <dbReference type="ARBA" id="ARBA00022679"/>
    </source>
</evidence>
<keyword evidence="3 11" id="KW-0812">Transmembrane</keyword>
<keyword evidence="8 11" id="KW-1133">Transmembrane helix</keyword>
<accession>A0A9R1U325</accession>
<dbReference type="InterPro" id="IPR001841">
    <property type="entry name" value="Znf_RING"/>
</dbReference>
<dbReference type="Pfam" id="PF12906">
    <property type="entry name" value="RINGv"/>
    <property type="match status" value="1"/>
</dbReference>
<keyword evidence="15" id="KW-1185">Reference proteome</keyword>
<dbReference type="PANTHER" id="PTHR46065">
    <property type="entry name" value="E3 UBIQUITIN-PROTEIN LIGASE MARCH 2/3 FAMILY MEMBER"/>
    <property type="match status" value="1"/>
</dbReference>
<name>A0A0C9RXB1_9HYME</name>
<dbReference type="InterPro" id="IPR013083">
    <property type="entry name" value="Znf_RING/FYVE/PHD"/>
</dbReference>
<comment type="subcellular location">
    <subcellularLocation>
        <location evidence="1">Membrane</location>
        <topology evidence="1">Multi-pass membrane protein</topology>
    </subcellularLocation>
</comment>
<feature type="domain" description="RING-CH-type" evidence="13">
    <location>
        <begin position="7"/>
        <end position="67"/>
    </location>
</feature>
<evidence type="ECO:0000256" key="10">
    <source>
        <dbReference type="PROSITE-ProRule" id="PRU00175"/>
    </source>
</evidence>
<dbReference type="GO" id="GO:0008270">
    <property type="term" value="F:zinc ion binding"/>
    <property type="evidence" value="ECO:0007669"/>
    <property type="project" value="UniProtKB-KW"/>
</dbReference>
<dbReference type="AlphaFoldDB" id="A0A0C9RXB1"/>
<evidence type="ECO:0000256" key="5">
    <source>
        <dbReference type="ARBA" id="ARBA00022771"/>
    </source>
</evidence>
<evidence type="ECO:0000259" key="12">
    <source>
        <dbReference type="PROSITE" id="PS50089"/>
    </source>
</evidence>
<evidence type="ECO:0000256" key="3">
    <source>
        <dbReference type="ARBA" id="ARBA00022692"/>
    </source>
</evidence>
<keyword evidence="4" id="KW-0479">Metal-binding</keyword>
<dbReference type="Gene3D" id="3.30.40.10">
    <property type="entry name" value="Zinc/RING finger domain, C3HC4 (zinc finger)"/>
    <property type="match status" value="1"/>
</dbReference>
<keyword evidence="2" id="KW-0808">Transferase</keyword>
<protein>
    <submittedName>
        <fullName evidence="16">E3 ubiquitin-protein ligase MARCH2</fullName>
    </submittedName>
    <submittedName>
        <fullName evidence="14">March2 protein</fullName>
    </submittedName>
</protein>
<keyword evidence="7" id="KW-0862">Zinc</keyword>
<keyword evidence="6" id="KW-0833">Ubl conjugation pathway</keyword>
<evidence type="ECO:0000256" key="4">
    <source>
        <dbReference type="ARBA" id="ARBA00022723"/>
    </source>
</evidence>
<evidence type="ECO:0000256" key="7">
    <source>
        <dbReference type="ARBA" id="ARBA00022833"/>
    </source>
</evidence>
<feature type="transmembrane region" description="Helical" evidence="11">
    <location>
        <begin position="129"/>
        <end position="148"/>
    </location>
</feature>
<dbReference type="PROSITE" id="PS51292">
    <property type="entry name" value="ZF_RING_CH"/>
    <property type="match status" value="1"/>
</dbReference>
<gene>
    <name evidence="14" type="primary">March2</name>
    <name evidence="16" type="synonym">LOC105267881</name>
    <name evidence="14" type="ORF">g.9858</name>
</gene>
<proteinExistence type="predicted"/>
<feature type="transmembrane region" description="Helical" evidence="11">
    <location>
        <begin position="96"/>
        <end position="117"/>
    </location>
</feature>
<dbReference type="GO" id="GO:0016020">
    <property type="term" value="C:membrane"/>
    <property type="evidence" value="ECO:0007669"/>
    <property type="project" value="UniProtKB-SubCell"/>
</dbReference>
<evidence type="ECO:0000256" key="8">
    <source>
        <dbReference type="ARBA" id="ARBA00022989"/>
    </source>
</evidence>
<dbReference type="GO" id="GO:0004842">
    <property type="term" value="F:ubiquitin-protein transferase activity"/>
    <property type="evidence" value="ECO:0007669"/>
    <property type="project" value="TreeGrafter"/>
</dbReference>
<dbReference type="PROSITE" id="PS50089">
    <property type="entry name" value="ZF_RING_2"/>
    <property type="match status" value="1"/>
</dbReference>
<evidence type="ECO:0000256" key="6">
    <source>
        <dbReference type="ARBA" id="ARBA00022786"/>
    </source>
</evidence>
<dbReference type="GO" id="GO:0016567">
    <property type="term" value="P:protein ubiquitination"/>
    <property type="evidence" value="ECO:0007669"/>
    <property type="project" value="TreeGrafter"/>
</dbReference>
<sequence>MNSTSDKQSLKSIYCRICHEDGNTEELIDPCECSGTVGLIHTGCLEKWLTTSNSAQCEICKYAFSIKKKDKPLTQSIWQWWLSTSGNGPQGICGDLFCFVILTPLCVAATYLCAVGASTYTRNGFWEGTGLFILCFMLVATYSLWFIVTIRFHYKSWRDWCNRNQDVKLLVKHRVMTNDVPPESENNTTSRHVNMMDHYDNSTLNPFFIRFLTRFGYPFHEINQTTWV</sequence>
<dbReference type="OrthoDB" id="273089at2759"/>
<dbReference type="PANTHER" id="PTHR46065:SF3">
    <property type="entry name" value="FI20425P1"/>
    <property type="match status" value="1"/>
</dbReference>
<dbReference type="RefSeq" id="XP_011305322.1">
    <property type="nucleotide sequence ID" value="XM_011307020.1"/>
</dbReference>